<dbReference type="InterPro" id="IPR051825">
    <property type="entry name" value="SRCIN1"/>
</dbReference>
<dbReference type="Proteomes" id="UP000292957">
    <property type="component" value="Unassembled WGS sequence"/>
</dbReference>
<comment type="similarity">
    <text evidence="2">Belongs to the dynein light chain family.</text>
</comment>
<name>A0A4Q9MQG8_9APHY</name>
<dbReference type="Gene3D" id="3.30.740.10">
    <property type="entry name" value="Protein Inhibitor Of Neuronal Nitric Oxide Synthase"/>
    <property type="match status" value="1"/>
</dbReference>
<dbReference type="InterPro" id="IPR037177">
    <property type="entry name" value="DLC_sf"/>
</dbReference>
<keyword evidence="8" id="KW-0206">Cytoskeleton</keyword>
<dbReference type="Pfam" id="PF01221">
    <property type="entry name" value="Dynein_light"/>
    <property type="match status" value="1"/>
</dbReference>
<feature type="region of interest" description="Disordered" evidence="11">
    <location>
        <begin position="551"/>
        <end position="631"/>
    </location>
</feature>
<dbReference type="GO" id="GO:0051286">
    <property type="term" value="C:cell tip"/>
    <property type="evidence" value="ECO:0007669"/>
    <property type="project" value="TreeGrafter"/>
</dbReference>
<dbReference type="InterPro" id="IPR022782">
    <property type="entry name" value="AIP3-like_C"/>
</dbReference>
<sequence length="1150" mass="124574">MADRQKVDAPTGSDAGSLSKADGAGPKAIIKNVDMGDDMQQEAVDIASAALEKYNIEKDIAAQIKKEFDKRHGPTWHVVVGKNFGSYVTHETKHFIYFYIGSLAILIWNRRLEELERAASRRAGKGVGLKVHRGMRSTLAYYRQQKQQQQGSWTVPAVESAVTRLLVSIKALLESLTQWSKSSVDENQVSDVYVRLGNDFNSAVAAFGAFGIDMSELASVPEDLRSVLEACLSEDATPENLEVYLPEVRKIITSLLQGLRGKQSIYRRIVSDQKRSEGGSDRDSRSSRSERPRGDDRDAARQSSRGPTPSTDGPPSRSKTPSGSSRRKPSTSENVPPPAMPNGSEPFVGGFAPPGASADPDTRPSRSSTPMQARPSFTQSGSFQAPRAYSTSSADPNFPRDPRSQTNGFGTPPPPEQPLPPPPPAQAPVPSHVKRFSLVDAPVPPPPSVVVNDGSPAPGVASLDGNSPPTSPPAENSPLDQSAPAVQTSLAALKKAEALERRASKRFSTYNISKMTGGGGGGSMRVAGGGGGNRRSLLAANGMLTPAELAALAEEGENASPRKKGGKSGRARGPSPIAEGDEPPPVPPLPQTKSPSPQLRPVPDQDKEKPADTTRVSTAESESSGPPTGPFPVFLQVGREVKKVMIEPGMSLATLRVLFVDKFSYSPGQDNFPAIYIRDPSSGVQYELEDVDEVKEKVLLSLNIEPLDQIKQHIDSQISTLQQDIKDLRTAVVSNRRTSTIITQPIAESTPVAPRPSEQKFRDVARRISRLLPDHGGFPERSQSPTPIAEPLQPQFTGATLQPQMTGMSMASEYTTRVVSDLKTQFDEVQNLRRDLGIMRQLYTEFMKQTKESLGTLRQQTQTVKQLSTQKVGGARAYIDTGKAKLDTRSSNVLTKMEELQDTVEGIKDDVLKRNVSPKTFFLKQVKGDIDSAATELQSLRDHIQTIKPMWKKTWEEELQNIVEEQQFLQHQEEFLEDLFEDHKAVVEVFGHVEKVISLRGSASSKRRAPAFRPPPMEEGHGGLSTVMLEIKSAAVDPEKRLKAIAANEKNRERELASRSDEFQTELSGFVAGKKLRMTGGAEEVERVRQRRNELTLKAMFNGSGSGGTASPVVGTGSALPSPVAPNPPDASADGDASTTTVDPASEAAS</sequence>
<feature type="compositionally biased region" description="Polar residues" evidence="11">
    <location>
        <begin position="301"/>
        <end position="324"/>
    </location>
</feature>
<feature type="compositionally biased region" description="Basic residues" evidence="11">
    <location>
        <begin position="561"/>
        <end position="570"/>
    </location>
</feature>
<evidence type="ECO:0000256" key="2">
    <source>
        <dbReference type="ARBA" id="ARBA00010156"/>
    </source>
</evidence>
<dbReference type="Pfam" id="PF03915">
    <property type="entry name" value="AIP3"/>
    <property type="match status" value="1"/>
</dbReference>
<evidence type="ECO:0000256" key="5">
    <source>
        <dbReference type="ARBA" id="ARBA00023017"/>
    </source>
</evidence>
<evidence type="ECO:0000256" key="6">
    <source>
        <dbReference type="ARBA" id="ARBA00023054"/>
    </source>
</evidence>
<evidence type="ECO:0000256" key="9">
    <source>
        <dbReference type="ARBA" id="ARBA00055833"/>
    </source>
</evidence>
<accession>A0A4Q9MQG8</accession>
<evidence type="ECO:0000256" key="3">
    <source>
        <dbReference type="ARBA" id="ARBA00022490"/>
    </source>
</evidence>
<dbReference type="PANTHER" id="PTHR22741">
    <property type="entry name" value="P140CAP/SNIP-RELATED"/>
    <property type="match status" value="1"/>
</dbReference>
<dbReference type="InterPro" id="IPR001372">
    <property type="entry name" value="Dynein_light_chain_typ-1/2"/>
</dbReference>
<keyword evidence="6 10" id="KW-0175">Coiled coil</keyword>
<dbReference type="GO" id="GO:0005874">
    <property type="term" value="C:microtubule"/>
    <property type="evidence" value="ECO:0007669"/>
    <property type="project" value="UniProtKB-KW"/>
</dbReference>
<evidence type="ECO:0000313" key="13">
    <source>
        <dbReference type="EMBL" id="TBU30040.1"/>
    </source>
</evidence>
<dbReference type="PROSITE" id="PS01239">
    <property type="entry name" value="DYNEIN_LIGHT_1"/>
    <property type="match status" value="1"/>
</dbReference>
<feature type="domain" description="Actin interacting protein 3 C-terminal" evidence="12">
    <location>
        <begin position="634"/>
        <end position="1094"/>
    </location>
</feature>
<dbReference type="GO" id="GO:0005737">
    <property type="term" value="C:cytoplasm"/>
    <property type="evidence" value="ECO:0007669"/>
    <property type="project" value="TreeGrafter"/>
</dbReference>
<dbReference type="AlphaFoldDB" id="A0A4Q9MQG8"/>
<dbReference type="FunFam" id="3.30.740.10:FF:000001">
    <property type="entry name" value="Dynein light chain"/>
    <property type="match status" value="1"/>
</dbReference>
<evidence type="ECO:0000256" key="10">
    <source>
        <dbReference type="SAM" id="Coils"/>
    </source>
</evidence>
<evidence type="ECO:0000259" key="12">
    <source>
        <dbReference type="SMART" id="SM00806"/>
    </source>
</evidence>
<dbReference type="SMART" id="SM01375">
    <property type="entry name" value="Dynein_light"/>
    <property type="match status" value="1"/>
</dbReference>
<feature type="region of interest" description="Disordered" evidence="11">
    <location>
        <begin position="1"/>
        <end position="24"/>
    </location>
</feature>
<dbReference type="GO" id="GO:0030010">
    <property type="term" value="P:establishment of cell polarity"/>
    <property type="evidence" value="ECO:0007669"/>
    <property type="project" value="TreeGrafter"/>
</dbReference>
<feature type="compositionally biased region" description="Polar residues" evidence="11">
    <location>
        <begin position="478"/>
        <end position="487"/>
    </location>
</feature>
<feature type="compositionally biased region" description="Pro residues" evidence="11">
    <location>
        <begin position="411"/>
        <end position="427"/>
    </location>
</feature>
<organism evidence="13">
    <name type="scientific">Dichomitus squalens</name>
    <dbReference type="NCBI Taxonomy" id="114155"/>
    <lineage>
        <taxon>Eukaryota</taxon>
        <taxon>Fungi</taxon>
        <taxon>Dikarya</taxon>
        <taxon>Basidiomycota</taxon>
        <taxon>Agaricomycotina</taxon>
        <taxon>Agaricomycetes</taxon>
        <taxon>Polyporales</taxon>
        <taxon>Polyporaceae</taxon>
        <taxon>Dichomitus</taxon>
    </lineage>
</organism>
<dbReference type="GO" id="GO:0030473">
    <property type="term" value="P:nuclear migration along microtubule"/>
    <property type="evidence" value="ECO:0007669"/>
    <property type="project" value="UniProtKB-ARBA"/>
</dbReference>
<dbReference type="Pfam" id="PF23153">
    <property type="entry name" value="Aip3p_Bud6_N"/>
    <property type="match status" value="1"/>
</dbReference>
<evidence type="ECO:0000256" key="11">
    <source>
        <dbReference type="SAM" id="MobiDB-lite"/>
    </source>
</evidence>
<dbReference type="GO" id="GO:0005519">
    <property type="term" value="F:cytoskeletal regulatory protein binding"/>
    <property type="evidence" value="ECO:0007669"/>
    <property type="project" value="InterPro"/>
</dbReference>
<evidence type="ECO:0000256" key="8">
    <source>
        <dbReference type="ARBA" id="ARBA00023212"/>
    </source>
</evidence>
<feature type="compositionally biased region" description="Polar residues" evidence="11">
    <location>
        <begin position="1137"/>
        <end position="1150"/>
    </location>
</feature>
<dbReference type="EMBL" id="ML143408">
    <property type="protein sequence ID" value="TBU30040.1"/>
    <property type="molecule type" value="Genomic_DNA"/>
</dbReference>
<keyword evidence="7" id="KW-0505">Motor protein</keyword>
<dbReference type="OrthoDB" id="783096at2759"/>
<feature type="compositionally biased region" description="Polar residues" evidence="11">
    <location>
        <begin position="365"/>
        <end position="395"/>
    </location>
</feature>
<feature type="compositionally biased region" description="Gly residues" evidence="11">
    <location>
        <begin position="516"/>
        <end position="533"/>
    </location>
</feature>
<proteinExistence type="inferred from homology"/>
<dbReference type="CDD" id="cd21452">
    <property type="entry name" value="DLC-like_DYNLL1_DYNLL2"/>
    <property type="match status" value="1"/>
</dbReference>
<feature type="compositionally biased region" description="Basic and acidic residues" evidence="11">
    <location>
        <begin position="270"/>
        <end position="300"/>
    </location>
</feature>
<dbReference type="GO" id="GO:0030286">
    <property type="term" value="C:dynein complex"/>
    <property type="evidence" value="ECO:0007669"/>
    <property type="project" value="UniProtKB-KW"/>
</dbReference>
<dbReference type="SMART" id="SM00806">
    <property type="entry name" value="AIP3"/>
    <property type="match status" value="1"/>
</dbReference>
<keyword evidence="4" id="KW-0493">Microtubule</keyword>
<evidence type="ECO:0000256" key="1">
    <source>
        <dbReference type="ARBA" id="ARBA00004245"/>
    </source>
</evidence>
<dbReference type="PANTHER" id="PTHR22741:SF10">
    <property type="entry name" value="COILED-COIL DOMAIN-CONTAINING PROTEIN CG32809"/>
    <property type="match status" value="1"/>
</dbReference>
<reference evidence="13" key="1">
    <citation type="submission" date="2019-01" db="EMBL/GenBank/DDBJ databases">
        <title>Draft genome sequences of three monokaryotic isolates of the white-rot basidiomycete fungus Dichomitus squalens.</title>
        <authorList>
            <consortium name="DOE Joint Genome Institute"/>
            <person name="Lopez S.C."/>
            <person name="Andreopoulos B."/>
            <person name="Pangilinan J."/>
            <person name="Lipzen A."/>
            <person name="Riley R."/>
            <person name="Ahrendt S."/>
            <person name="Ng V."/>
            <person name="Barry K."/>
            <person name="Daum C."/>
            <person name="Grigoriev I.V."/>
            <person name="Hilden K.S."/>
            <person name="Makela M.R."/>
            <person name="de Vries R.P."/>
        </authorList>
    </citation>
    <scope>NUCLEOTIDE SEQUENCE [LARGE SCALE GENOMIC DNA]</scope>
    <source>
        <strain evidence="13">OM18370.1</strain>
    </source>
</reference>
<comment type="subcellular location">
    <subcellularLocation>
        <location evidence="1">Cytoplasm</location>
        <location evidence="1">Cytoskeleton</location>
    </subcellularLocation>
</comment>
<dbReference type="GO" id="GO:0043935">
    <property type="term" value="P:sexual sporulation resulting in formation of a cellular spore"/>
    <property type="evidence" value="ECO:0007669"/>
    <property type="project" value="UniProtKB-ARBA"/>
</dbReference>
<feature type="region of interest" description="Disordered" evidence="11">
    <location>
        <begin position="772"/>
        <end position="793"/>
    </location>
</feature>
<feature type="coiled-coil region" evidence="10">
    <location>
        <begin position="923"/>
        <end position="972"/>
    </location>
</feature>
<feature type="compositionally biased region" description="Polar residues" evidence="11">
    <location>
        <begin position="614"/>
        <end position="626"/>
    </location>
</feature>
<protein>
    <submittedName>
        <fullName evidence="13">AIP3-domain-containing protein</fullName>
    </submittedName>
</protein>
<dbReference type="InterPro" id="IPR005613">
    <property type="entry name" value="AIP3_C"/>
</dbReference>
<dbReference type="Gene3D" id="1.20.58.1540">
    <property type="entry name" value="Actin interacting protein 3, C-terminal domain"/>
    <property type="match status" value="1"/>
</dbReference>
<evidence type="ECO:0000256" key="7">
    <source>
        <dbReference type="ARBA" id="ARBA00023175"/>
    </source>
</evidence>
<dbReference type="InterPro" id="IPR019763">
    <property type="entry name" value="Dynein_light_1/2_CS"/>
</dbReference>
<feature type="region of interest" description="Disordered" evidence="11">
    <location>
        <begin position="270"/>
        <end position="487"/>
    </location>
</feature>
<keyword evidence="3" id="KW-0963">Cytoplasm</keyword>
<feature type="compositionally biased region" description="Basic and acidic residues" evidence="11">
    <location>
        <begin position="603"/>
        <end position="612"/>
    </location>
</feature>
<evidence type="ECO:0000256" key="4">
    <source>
        <dbReference type="ARBA" id="ARBA00022701"/>
    </source>
</evidence>
<feature type="region of interest" description="Disordered" evidence="11">
    <location>
        <begin position="1100"/>
        <end position="1150"/>
    </location>
</feature>
<comment type="function">
    <text evidence="9">Acts as one of several non-catalytic accessory components of the cytoplasmic dynein complex that are thought to be involved in linking dynein to cargos and to adapter proteins that regulate dynein function. Cytoplasmic dynein 1 acts as a motor for the intracellular retrograde motility of vesicles and organelles along microtubules. May play a role in changing or maintaining the spatial distribution of cytoskeletal structures. Also a component of the nuclear pore complex.</text>
</comment>
<gene>
    <name evidence="13" type="ORF">BD311DRAFT_659706</name>
</gene>
<feature type="region of interest" description="Disordered" evidence="11">
    <location>
        <begin position="510"/>
        <end position="539"/>
    </location>
</feature>
<dbReference type="SUPFAM" id="SSF54648">
    <property type="entry name" value="DLC"/>
    <property type="match status" value="1"/>
</dbReference>
<keyword evidence="5" id="KW-0243">Dynein</keyword>
<dbReference type="InterPro" id="IPR056279">
    <property type="entry name" value="Aip3p_Bud6_N"/>
</dbReference>